<dbReference type="PANTHER" id="PTHR23250:SF3">
    <property type="entry name" value="FISH-EGG LECTIN-LIKE ISOFORM X1-RELATED"/>
    <property type="match status" value="1"/>
</dbReference>
<accession>A0A662YMQ9</accession>
<dbReference type="Pfam" id="PF19193">
    <property type="entry name" value="Tectonin"/>
    <property type="match status" value="1"/>
</dbReference>
<keyword evidence="1 4" id="KW-0430">Lectin</keyword>
<keyword evidence="5" id="KW-1185">Reference proteome</keyword>
<dbReference type="InterPro" id="IPR051513">
    <property type="entry name" value="Tectonin_beta-prop"/>
</dbReference>
<evidence type="ECO:0000313" key="5">
    <source>
        <dbReference type="Proteomes" id="UP000289886"/>
    </source>
</evidence>
<dbReference type="EMBL" id="SCEB01000851">
    <property type="protein sequence ID" value="RXM98000.1"/>
    <property type="molecule type" value="Genomic_DNA"/>
</dbReference>
<sequence length="245" mass="25871">MVETRGSMCLSQRQPDSSDELPAKVSGTQPDSSDELPAKLSGTQPDSSDELPAKVSGTQPDSSDELPAKVSGTQPDSSDELPAKVSLTQPDSSDELPAKVSLMQLDSSDELPAKVSLTQLDNELREQPSSGAEAKPDKAGAEIDAGGDEFVAGVNLNDNICLNVHSTDPIPWNLLPGALKYYSCGPYNCWEVNSGDQIYVMKGVTPSSCMGSNTWQNIPGALSMIEVSTDSSVYGVNSGGDVFRR</sequence>
<reference evidence="4 5" key="1">
    <citation type="submission" date="2019-01" db="EMBL/GenBank/DDBJ databases">
        <title>Draft Genome and Complete Hox-Cluster Characterization of the Sterlet Sturgeon (Acipenser ruthenus).</title>
        <authorList>
            <person name="Wei Q."/>
        </authorList>
    </citation>
    <scope>NUCLEOTIDE SEQUENCE [LARGE SCALE GENOMIC DNA]</scope>
    <source>
        <strain evidence="4">WHYD16114868_AA</strain>
        <tissue evidence="4">Blood</tissue>
    </source>
</reference>
<dbReference type="Proteomes" id="UP000289886">
    <property type="component" value="Unassembled WGS sequence"/>
</dbReference>
<evidence type="ECO:0000256" key="3">
    <source>
        <dbReference type="SAM" id="MobiDB-lite"/>
    </source>
</evidence>
<name>A0A662YMQ9_ACIRT</name>
<protein>
    <submittedName>
        <fullName evidence="4">Fish-egg lectin</fullName>
    </submittedName>
</protein>
<evidence type="ECO:0000256" key="2">
    <source>
        <dbReference type="ARBA" id="ARBA00038331"/>
    </source>
</evidence>
<gene>
    <name evidence="4" type="ORF">EOD39_13712</name>
</gene>
<proteinExistence type="inferred from homology"/>
<organism evidence="4 5">
    <name type="scientific">Acipenser ruthenus</name>
    <name type="common">Sterlet sturgeon</name>
    <dbReference type="NCBI Taxonomy" id="7906"/>
    <lineage>
        <taxon>Eukaryota</taxon>
        <taxon>Metazoa</taxon>
        <taxon>Chordata</taxon>
        <taxon>Craniata</taxon>
        <taxon>Vertebrata</taxon>
        <taxon>Euteleostomi</taxon>
        <taxon>Actinopterygii</taxon>
        <taxon>Chondrostei</taxon>
        <taxon>Acipenseriformes</taxon>
        <taxon>Acipenseridae</taxon>
        <taxon>Acipenser</taxon>
    </lineage>
</organism>
<comment type="similarity">
    <text evidence="2">Belongs to the tectonin family.</text>
</comment>
<dbReference type="InterPro" id="IPR006624">
    <property type="entry name" value="Beta-propeller_rpt_TECPR"/>
</dbReference>
<evidence type="ECO:0000256" key="1">
    <source>
        <dbReference type="ARBA" id="ARBA00022734"/>
    </source>
</evidence>
<evidence type="ECO:0000313" key="4">
    <source>
        <dbReference type="EMBL" id="RXM98000.1"/>
    </source>
</evidence>
<feature type="region of interest" description="Disordered" evidence="3">
    <location>
        <begin position="1"/>
        <end position="96"/>
    </location>
</feature>
<comment type="caution">
    <text evidence="4">The sequence shown here is derived from an EMBL/GenBank/DDBJ whole genome shotgun (WGS) entry which is preliminary data.</text>
</comment>
<dbReference type="SMART" id="SM00706">
    <property type="entry name" value="TECPR"/>
    <property type="match status" value="2"/>
</dbReference>
<dbReference type="AlphaFoldDB" id="A0A662YMQ9"/>
<dbReference type="GO" id="GO:0030246">
    <property type="term" value="F:carbohydrate binding"/>
    <property type="evidence" value="ECO:0007669"/>
    <property type="project" value="UniProtKB-KW"/>
</dbReference>
<dbReference type="PANTHER" id="PTHR23250">
    <property type="entry name" value="DYSFERLIN-RELATED"/>
    <property type="match status" value="1"/>
</dbReference>